<gene>
    <name evidence="1" type="ORF">METZ01_LOCUS415142</name>
</gene>
<organism evidence="1">
    <name type="scientific">marine metagenome</name>
    <dbReference type="NCBI Taxonomy" id="408172"/>
    <lineage>
        <taxon>unclassified sequences</taxon>
        <taxon>metagenomes</taxon>
        <taxon>ecological metagenomes</taxon>
    </lineage>
</organism>
<evidence type="ECO:0000313" key="1">
    <source>
        <dbReference type="EMBL" id="SVD62288.1"/>
    </source>
</evidence>
<dbReference type="InterPro" id="IPR013211">
    <property type="entry name" value="LVIVD"/>
</dbReference>
<dbReference type="SUPFAM" id="SSF101908">
    <property type="entry name" value="Putative isomerase YbhE"/>
    <property type="match status" value="1"/>
</dbReference>
<name>A0A382WVP5_9ZZZZ</name>
<proteinExistence type="predicted"/>
<dbReference type="EMBL" id="UINC01162503">
    <property type="protein sequence ID" value="SVD62288.1"/>
    <property type="molecule type" value="Genomic_DNA"/>
</dbReference>
<sequence length="247" mass="26927">MICKIIVILITVITSLSALNLTLHDYDNPSADHIADAEIINDVLIVTGLFGGIDFYDISNPMQLNHLRNFTLNNNGGGGNSKPNCVKALGDYAYITAKNGVAVINISNPSNPQYIRYLNNSSGYNLENLDIYGMLLAVTAHEDGVLFYDISNPENPSYYGRFDTDNAWTVALTHNIAYVGDQSNLLTINVTNPSSPEIINSLEMSNAIKDIQYQFIDDANDLLYVALGTDGIALLNSQTLSILAVTN</sequence>
<dbReference type="AlphaFoldDB" id="A0A382WVP5"/>
<evidence type="ECO:0008006" key="2">
    <source>
        <dbReference type="Google" id="ProtNLM"/>
    </source>
</evidence>
<reference evidence="1" key="1">
    <citation type="submission" date="2018-05" db="EMBL/GenBank/DDBJ databases">
        <authorList>
            <person name="Lanie J.A."/>
            <person name="Ng W.-L."/>
            <person name="Kazmierczak K.M."/>
            <person name="Andrzejewski T.M."/>
            <person name="Davidsen T.M."/>
            <person name="Wayne K.J."/>
            <person name="Tettelin H."/>
            <person name="Glass J.I."/>
            <person name="Rusch D."/>
            <person name="Podicherti R."/>
            <person name="Tsui H.-C.T."/>
            <person name="Winkler M.E."/>
        </authorList>
    </citation>
    <scope>NUCLEOTIDE SEQUENCE</scope>
</reference>
<protein>
    <recommendedName>
        <fullName evidence="2">DUF4394 domain-containing protein</fullName>
    </recommendedName>
</protein>
<feature type="non-terminal residue" evidence="1">
    <location>
        <position position="247"/>
    </location>
</feature>
<dbReference type="Pfam" id="PF08309">
    <property type="entry name" value="LVIVD"/>
    <property type="match status" value="3"/>
</dbReference>
<accession>A0A382WVP5</accession>